<organism evidence="7 8">
    <name type="scientific">Candidatus Akkermansia intestinigallinarum</name>
    <dbReference type="NCBI Taxonomy" id="2838431"/>
    <lineage>
        <taxon>Bacteria</taxon>
        <taxon>Pseudomonadati</taxon>
        <taxon>Verrucomicrobiota</taxon>
        <taxon>Verrucomicrobiia</taxon>
        <taxon>Verrucomicrobiales</taxon>
        <taxon>Akkermansiaceae</taxon>
        <taxon>Akkermansia</taxon>
    </lineage>
</organism>
<feature type="transmembrane region" description="Helical" evidence="5">
    <location>
        <begin position="369"/>
        <end position="388"/>
    </location>
</feature>
<dbReference type="PANTHER" id="PTHR30325:SF0">
    <property type="entry name" value="INNER MEMBRANE ABC TRANSPORTER PERMEASE PROTEIN YEJE"/>
    <property type="match status" value="1"/>
</dbReference>
<dbReference type="Pfam" id="PF00528">
    <property type="entry name" value="BPD_transp_1"/>
    <property type="match status" value="1"/>
</dbReference>
<dbReference type="EMBL" id="DXFQ01000032">
    <property type="protein sequence ID" value="HIX19354.1"/>
    <property type="molecule type" value="Genomic_DNA"/>
</dbReference>
<proteinExistence type="inferred from homology"/>
<feature type="transmembrane region" description="Helical" evidence="5">
    <location>
        <begin position="106"/>
        <end position="126"/>
    </location>
</feature>
<keyword evidence="3 5" id="KW-1133">Transmembrane helix</keyword>
<gene>
    <name evidence="7" type="ORF">H9862_01975</name>
</gene>
<evidence type="ECO:0000256" key="1">
    <source>
        <dbReference type="ARBA" id="ARBA00004651"/>
    </source>
</evidence>
<keyword evidence="2 5" id="KW-0812">Transmembrane</keyword>
<dbReference type="InterPro" id="IPR000515">
    <property type="entry name" value="MetI-like"/>
</dbReference>
<reference evidence="7" key="2">
    <citation type="submission" date="2021-04" db="EMBL/GenBank/DDBJ databases">
        <authorList>
            <person name="Gilroy R."/>
        </authorList>
    </citation>
    <scope>NUCLEOTIDE SEQUENCE</scope>
    <source>
        <strain evidence="7">14975</strain>
    </source>
</reference>
<evidence type="ECO:0000256" key="3">
    <source>
        <dbReference type="ARBA" id="ARBA00022989"/>
    </source>
</evidence>
<sequence>MKKNILAALLMLAALLGGTAELCGWLLPTISWPFTVSRELPFLGLSADAVPGYLQFLTAPDEGALHWFGWLAMLLLFGVGSYLLMRSEHSLRLPPEYRRRLARFRSMRRGYWSLLLLGALMLLAALDQCLVGKRALFVSCDGRWYFPAFTRAVIPGEVFGLKGEEAHAEAAYRKLAECAGEPGMPDCVIMPLVPYDPTMDAAPFPVEELEMRDGLLCSVGGEPIDGQACRLDEEGQVCLRLRYRRGLPDGLARGWNAERREVYSAHYEQGRRLDYRYVGEGDADDFLREAESRPPVRVHYHPAPPLTGGHLLGTTAQGTDMLAYLYGGLQVNIKAALFYLPVTFAIGLTMGMLMGYFGGKFDLFSQRMIEILCQLPFLFVVMVISDLVPSAWRGMFLMLSLLSLLGWMHMSYLVRAAALREKTREYVAAARVMGAGPLHIMRRHILPNLTSIVVTLAPFSVAGVILSLASLDYLGFGVPDTCASWGRLLNEGLSRLSSPWLVSCAFTALVLTLLLVTFIGEAVREACDPRRHCYYE</sequence>
<feature type="domain" description="ABC transmembrane type-1" evidence="6">
    <location>
        <begin position="329"/>
        <end position="520"/>
    </location>
</feature>
<dbReference type="GO" id="GO:0055085">
    <property type="term" value="P:transmembrane transport"/>
    <property type="evidence" value="ECO:0007669"/>
    <property type="project" value="InterPro"/>
</dbReference>
<dbReference type="PROSITE" id="PS50928">
    <property type="entry name" value="ABC_TM1"/>
    <property type="match status" value="1"/>
</dbReference>
<feature type="transmembrane region" description="Helical" evidence="5">
    <location>
        <begin position="336"/>
        <end position="357"/>
    </location>
</feature>
<dbReference type="GO" id="GO:0005886">
    <property type="term" value="C:plasma membrane"/>
    <property type="evidence" value="ECO:0007669"/>
    <property type="project" value="UniProtKB-SubCell"/>
</dbReference>
<dbReference type="CDD" id="cd06261">
    <property type="entry name" value="TM_PBP2"/>
    <property type="match status" value="1"/>
</dbReference>
<comment type="similarity">
    <text evidence="5">Belongs to the binding-protein-dependent transport system permease family.</text>
</comment>
<evidence type="ECO:0000313" key="7">
    <source>
        <dbReference type="EMBL" id="HIX19354.1"/>
    </source>
</evidence>
<evidence type="ECO:0000313" key="8">
    <source>
        <dbReference type="Proteomes" id="UP000823964"/>
    </source>
</evidence>
<feature type="transmembrane region" description="Helical" evidence="5">
    <location>
        <begin position="500"/>
        <end position="523"/>
    </location>
</feature>
<feature type="transmembrane region" description="Helical" evidence="5">
    <location>
        <begin position="64"/>
        <end position="85"/>
    </location>
</feature>
<dbReference type="InterPro" id="IPR035906">
    <property type="entry name" value="MetI-like_sf"/>
</dbReference>
<dbReference type="PANTHER" id="PTHR30325">
    <property type="entry name" value="MEMBRANE COMPONENT OF ABC TRANSPORTER"/>
    <property type="match status" value="1"/>
</dbReference>
<feature type="transmembrane region" description="Helical" evidence="5">
    <location>
        <begin position="449"/>
        <end position="471"/>
    </location>
</feature>
<dbReference type="Proteomes" id="UP000823964">
    <property type="component" value="Unassembled WGS sequence"/>
</dbReference>
<evidence type="ECO:0000256" key="5">
    <source>
        <dbReference type="RuleBase" id="RU363032"/>
    </source>
</evidence>
<evidence type="ECO:0000256" key="2">
    <source>
        <dbReference type="ARBA" id="ARBA00022692"/>
    </source>
</evidence>
<accession>A0A9D2AGG8</accession>
<protein>
    <submittedName>
        <fullName evidence="7">ABC transporter permease subunit</fullName>
    </submittedName>
</protein>
<dbReference type="AlphaFoldDB" id="A0A9D2AGG8"/>
<keyword evidence="5" id="KW-0813">Transport</keyword>
<comment type="caution">
    <text evidence="7">The sequence shown here is derived from an EMBL/GenBank/DDBJ whole genome shotgun (WGS) entry which is preliminary data.</text>
</comment>
<dbReference type="Gene3D" id="1.10.3720.10">
    <property type="entry name" value="MetI-like"/>
    <property type="match status" value="1"/>
</dbReference>
<reference evidence="7" key="1">
    <citation type="journal article" date="2021" name="PeerJ">
        <title>Extensive microbial diversity within the chicken gut microbiome revealed by metagenomics and culture.</title>
        <authorList>
            <person name="Gilroy R."/>
            <person name="Ravi A."/>
            <person name="Getino M."/>
            <person name="Pursley I."/>
            <person name="Horton D.L."/>
            <person name="Alikhan N.F."/>
            <person name="Baker D."/>
            <person name="Gharbi K."/>
            <person name="Hall N."/>
            <person name="Watson M."/>
            <person name="Adriaenssens E.M."/>
            <person name="Foster-Nyarko E."/>
            <person name="Jarju S."/>
            <person name="Secka A."/>
            <person name="Antonio M."/>
            <person name="Oren A."/>
            <person name="Chaudhuri R.R."/>
            <person name="La Ragione R."/>
            <person name="Hildebrand F."/>
            <person name="Pallen M.J."/>
        </authorList>
    </citation>
    <scope>NUCLEOTIDE SEQUENCE</scope>
    <source>
        <strain evidence="7">14975</strain>
    </source>
</reference>
<feature type="transmembrane region" description="Helical" evidence="5">
    <location>
        <begin position="394"/>
        <end position="414"/>
    </location>
</feature>
<dbReference type="GO" id="GO:0042884">
    <property type="term" value="P:microcin transport"/>
    <property type="evidence" value="ECO:0007669"/>
    <property type="project" value="TreeGrafter"/>
</dbReference>
<dbReference type="SUPFAM" id="SSF161098">
    <property type="entry name" value="MetI-like"/>
    <property type="match status" value="1"/>
</dbReference>
<comment type="subcellular location">
    <subcellularLocation>
        <location evidence="1 5">Cell membrane</location>
        <topology evidence="1 5">Multi-pass membrane protein</topology>
    </subcellularLocation>
</comment>
<evidence type="ECO:0000256" key="4">
    <source>
        <dbReference type="ARBA" id="ARBA00023136"/>
    </source>
</evidence>
<name>A0A9D2AGG8_9BACT</name>
<evidence type="ECO:0000259" key="6">
    <source>
        <dbReference type="PROSITE" id="PS50928"/>
    </source>
</evidence>
<keyword evidence="4 5" id="KW-0472">Membrane</keyword>